<feature type="transmembrane region" description="Helical" evidence="1">
    <location>
        <begin position="12"/>
        <end position="37"/>
    </location>
</feature>
<dbReference type="Proteomes" id="UP000002383">
    <property type="component" value="Chromosome"/>
</dbReference>
<feature type="transmembrane region" description="Helical" evidence="1">
    <location>
        <begin position="89"/>
        <end position="107"/>
    </location>
</feature>
<evidence type="ECO:0000313" key="3">
    <source>
        <dbReference type="Proteomes" id="UP000002383"/>
    </source>
</evidence>
<dbReference type="RefSeq" id="WP_012637085.1">
    <property type="nucleotide sequence ID" value="NC_011901.1"/>
</dbReference>
<keyword evidence="1" id="KW-0812">Transmembrane</keyword>
<feature type="transmembrane region" description="Helical" evidence="1">
    <location>
        <begin position="58"/>
        <end position="83"/>
    </location>
</feature>
<keyword evidence="3" id="KW-1185">Reference proteome</keyword>
<name>B8GL79_THISH</name>
<dbReference type="KEGG" id="tgr:Tgr7_0500"/>
<dbReference type="STRING" id="396588.Tgr7_0500"/>
<evidence type="ECO:0008006" key="4">
    <source>
        <dbReference type="Google" id="ProtNLM"/>
    </source>
</evidence>
<keyword evidence="1" id="KW-0472">Membrane</keyword>
<dbReference type="AlphaFoldDB" id="B8GL79"/>
<dbReference type="eggNOG" id="ENOG5032ZM7">
    <property type="taxonomic scope" value="Bacteria"/>
</dbReference>
<accession>B8GL79</accession>
<dbReference type="HOGENOM" id="CLU_137192_0_0_6"/>
<proteinExistence type="predicted"/>
<keyword evidence="1" id="KW-1133">Transmembrane helix</keyword>
<protein>
    <recommendedName>
        <fullName evidence="4">Transmembrane protein (PGPGW)</fullName>
    </recommendedName>
</protein>
<evidence type="ECO:0000313" key="2">
    <source>
        <dbReference type="EMBL" id="ACL71597.1"/>
    </source>
</evidence>
<gene>
    <name evidence="2" type="ordered locus">Tgr7_0500</name>
</gene>
<dbReference type="EMBL" id="CP001339">
    <property type="protein sequence ID" value="ACL71597.1"/>
    <property type="molecule type" value="Genomic_DNA"/>
</dbReference>
<sequence length="154" mass="17059" precursor="true">MMDWILANLSTLTLAAGLIFAGIVLPLAVAGIMVLRLPPDYFTHTRRDPLYRHGTHPLIGWTLVLFKNLSGLVLVALGVVMLFTPGQGLLTLLVGLMLLNFPGKYRLERRLVRLGPVIPALNWLRMRWGRPALIDPADPAHELAGRSEKPGVRK</sequence>
<reference evidence="2 3" key="1">
    <citation type="journal article" date="2011" name="Stand. Genomic Sci.">
        <title>Complete genome sequence of 'Thioalkalivibrio sulfidophilus' HL-EbGr7.</title>
        <authorList>
            <person name="Muyzer G."/>
            <person name="Sorokin D.Y."/>
            <person name="Mavromatis K."/>
            <person name="Lapidus A."/>
            <person name="Clum A."/>
            <person name="Ivanova N."/>
            <person name="Pati A."/>
            <person name="d'Haeseleer P."/>
            <person name="Woyke T."/>
            <person name="Kyrpides N.C."/>
        </authorList>
    </citation>
    <scope>NUCLEOTIDE SEQUENCE [LARGE SCALE GENOMIC DNA]</scope>
    <source>
        <strain evidence="2 3">HL-EbGR7</strain>
    </source>
</reference>
<evidence type="ECO:0000256" key="1">
    <source>
        <dbReference type="SAM" id="Phobius"/>
    </source>
</evidence>
<organism evidence="2 3">
    <name type="scientific">Thioalkalivibrio sulfidiphilus (strain HL-EbGR7)</name>
    <dbReference type="NCBI Taxonomy" id="396588"/>
    <lineage>
        <taxon>Bacteria</taxon>
        <taxon>Pseudomonadati</taxon>
        <taxon>Pseudomonadota</taxon>
        <taxon>Gammaproteobacteria</taxon>
        <taxon>Chromatiales</taxon>
        <taxon>Ectothiorhodospiraceae</taxon>
        <taxon>Thioalkalivibrio</taxon>
    </lineage>
</organism>